<dbReference type="GO" id="GO:0055085">
    <property type="term" value="P:transmembrane transport"/>
    <property type="evidence" value="ECO:0007669"/>
    <property type="project" value="InterPro"/>
</dbReference>
<organism evidence="9 10">
    <name type="scientific">Polyangium fumosum</name>
    <dbReference type="NCBI Taxonomy" id="889272"/>
    <lineage>
        <taxon>Bacteria</taxon>
        <taxon>Pseudomonadati</taxon>
        <taxon>Myxococcota</taxon>
        <taxon>Polyangia</taxon>
        <taxon>Polyangiales</taxon>
        <taxon>Polyangiaceae</taxon>
        <taxon>Polyangium</taxon>
    </lineage>
</organism>
<dbReference type="AlphaFoldDB" id="A0A4U1J8K6"/>
<evidence type="ECO:0000256" key="6">
    <source>
        <dbReference type="ARBA" id="ARBA00023136"/>
    </source>
</evidence>
<evidence type="ECO:0000313" key="9">
    <source>
        <dbReference type="EMBL" id="TKD03975.1"/>
    </source>
</evidence>
<sequence length="507" mass="54438">MLRLAIRRLLLILPTLIGVSIVTFLFLSYVPDPTDDPALAVTPSERARLRRERFLDLPRFVNLGTRDVRARAAEAMRAIVDGDITQKAQGQEELARLGGAALPHVLPALDSLAPGPRAEVALALAPIGERMGFTGERLSDPTRAVAFWTRFWDDRGIEFRRASVRSAVRRLSRYGSTTRAAELRELDTFVLEDVLGALEHPTDAASFERARALVDIAAYVTGRDDRIAPGDDYATALATVERWGSFWMVYKNDFVTLDGPSRFAAIVLETRYGKWALGAVTRRLGVGFDGKPVLDGLTRRAPITLTLVFGAIALAYAAALPIGLLGAASRGRRRDGITAAIVLVFYAIPTAVFAILAARGSHGHGLFLPTVVLALGLVAAPARQARAGLASAFAQDHVRASLARGASRARALLVHALPGALLPVVTLATLEAPMALGGAFVVERVFGLEGLGAATVVAVQSRDTSWLMAVSIFMAATATIGVIMTDLVYTTLDPRLAQSILRQRPRT</sequence>
<comment type="caution">
    <text evidence="9">The sequence shown here is derived from an EMBL/GenBank/DDBJ whole genome shotgun (WGS) entry which is preliminary data.</text>
</comment>
<comment type="subcellular location">
    <subcellularLocation>
        <location evidence="1 7">Cell membrane</location>
        <topology evidence="1 7">Multi-pass membrane protein</topology>
    </subcellularLocation>
</comment>
<dbReference type="InterPro" id="IPR035906">
    <property type="entry name" value="MetI-like_sf"/>
</dbReference>
<feature type="transmembrane region" description="Helical" evidence="7">
    <location>
        <begin position="337"/>
        <end position="358"/>
    </location>
</feature>
<dbReference type="PROSITE" id="PS50928">
    <property type="entry name" value="ABC_TM1"/>
    <property type="match status" value="1"/>
</dbReference>
<name>A0A4U1J8K6_9BACT</name>
<accession>A0A4U1J8K6</accession>
<keyword evidence="10" id="KW-1185">Reference proteome</keyword>
<protein>
    <submittedName>
        <fullName evidence="9">ABC transporter permease</fullName>
    </submittedName>
</protein>
<proteinExistence type="inferred from homology"/>
<dbReference type="GO" id="GO:0005886">
    <property type="term" value="C:plasma membrane"/>
    <property type="evidence" value="ECO:0007669"/>
    <property type="project" value="UniProtKB-SubCell"/>
</dbReference>
<keyword evidence="2 7" id="KW-0813">Transport</keyword>
<keyword evidence="4 7" id="KW-0812">Transmembrane</keyword>
<dbReference type="OrthoDB" id="3543764at2"/>
<dbReference type="PANTHER" id="PTHR30465:SF0">
    <property type="entry name" value="OLIGOPEPTIDE TRANSPORT SYSTEM PERMEASE PROTEIN APPB"/>
    <property type="match status" value="1"/>
</dbReference>
<keyword evidence="6 7" id="KW-0472">Membrane</keyword>
<feature type="transmembrane region" description="Helical" evidence="7">
    <location>
        <begin position="9"/>
        <end position="30"/>
    </location>
</feature>
<dbReference type="Proteomes" id="UP000309215">
    <property type="component" value="Unassembled WGS sequence"/>
</dbReference>
<dbReference type="PANTHER" id="PTHR30465">
    <property type="entry name" value="INNER MEMBRANE ABC TRANSPORTER"/>
    <property type="match status" value="1"/>
</dbReference>
<feature type="domain" description="ABC transmembrane type-1" evidence="8">
    <location>
        <begin position="301"/>
        <end position="489"/>
    </location>
</feature>
<dbReference type="SUPFAM" id="SSF161098">
    <property type="entry name" value="MetI-like"/>
    <property type="match status" value="1"/>
</dbReference>
<gene>
    <name evidence="9" type="ORF">E8A74_24285</name>
</gene>
<evidence type="ECO:0000256" key="7">
    <source>
        <dbReference type="RuleBase" id="RU363032"/>
    </source>
</evidence>
<feature type="transmembrane region" description="Helical" evidence="7">
    <location>
        <begin position="436"/>
        <end position="459"/>
    </location>
</feature>
<feature type="transmembrane region" description="Helical" evidence="7">
    <location>
        <begin position="466"/>
        <end position="489"/>
    </location>
</feature>
<evidence type="ECO:0000256" key="4">
    <source>
        <dbReference type="ARBA" id="ARBA00022692"/>
    </source>
</evidence>
<evidence type="ECO:0000259" key="8">
    <source>
        <dbReference type="PROSITE" id="PS50928"/>
    </source>
</evidence>
<keyword evidence="5 7" id="KW-1133">Transmembrane helix</keyword>
<dbReference type="Pfam" id="PF00528">
    <property type="entry name" value="BPD_transp_1"/>
    <property type="match status" value="1"/>
</dbReference>
<evidence type="ECO:0000256" key="1">
    <source>
        <dbReference type="ARBA" id="ARBA00004651"/>
    </source>
</evidence>
<dbReference type="CDD" id="cd06261">
    <property type="entry name" value="TM_PBP2"/>
    <property type="match status" value="1"/>
</dbReference>
<feature type="transmembrane region" description="Helical" evidence="7">
    <location>
        <begin position="303"/>
        <end position="325"/>
    </location>
</feature>
<feature type="transmembrane region" description="Helical" evidence="7">
    <location>
        <begin position="364"/>
        <end position="382"/>
    </location>
</feature>
<keyword evidence="3" id="KW-1003">Cell membrane</keyword>
<comment type="similarity">
    <text evidence="7">Belongs to the binding-protein-dependent transport system permease family.</text>
</comment>
<evidence type="ECO:0000313" key="10">
    <source>
        <dbReference type="Proteomes" id="UP000309215"/>
    </source>
</evidence>
<dbReference type="EMBL" id="SSMQ01000026">
    <property type="protein sequence ID" value="TKD03975.1"/>
    <property type="molecule type" value="Genomic_DNA"/>
</dbReference>
<feature type="transmembrane region" description="Helical" evidence="7">
    <location>
        <begin position="411"/>
        <end position="430"/>
    </location>
</feature>
<evidence type="ECO:0000256" key="2">
    <source>
        <dbReference type="ARBA" id="ARBA00022448"/>
    </source>
</evidence>
<dbReference type="Gene3D" id="1.10.3720.10">
    <property type="entry name" value="MetI-like"/>
    <property type="match status" value="1"/>
</dbReference>
<evidence type="ECO:0000256" key="3">
    <source>
        <dbReference type="ARBA" id="ARBA00022475"/>
    </source>
</evidence>
<evidence type="ECO:0000256" key="5">
    <source>
        <dbReference type="ARBA" id="ARBA00022989"/>
    </source>
</evidence>
<dbReference type="InterPro" id="IPR000515">
    <property type="entry name" value="MetI-like"/>
</dbReference>
<reference evidence="9 10" key="1">
    <citation type="submission" date="2019-04" db="EMBL/GenBank/DDBJ databases">
        <authorList>
            <person name="Li Y."/>
            <person name="Wang J."/>
        </authorList>
    </citation>
    <scope>NUCLEOTIDE SEQUENCE [LARGE SCALE GENOMIC DNA]</scope>
    <source>
        <strain evidence="9 10">DSM 14668</strain>
    </source>
</reference>
<dbReference type="RefSeq" id="WP_136931450.1">
    <property type="nucleotide sequence ID" value="NZ_SSMQ01000026.1"/>
</dbReference>